<proteinExistence type="predicted"/>
<gene>
    <name evidence="1" type="ORF">bsdtw1_00093</name>
</gene>
<evidence type="ECO:0000313" key="1">
    <source>
        <dbReference type="EMBL" id="GFP74055.1"/>
    </source>
</evidence>
<protein>
    <recommendedName>
        <fullName evidence="3">Transposase</fullName>
    </recommendedName>
</protein>
<evidence type="ECO:0008006" key="3">
    <source>
        <dbReference type="Google" id="ProtNLM"/>
    </source>
</evidence>
<keyword evidence="2" id="KW-1185">Reference proteome</keyword>
<accession>A0A6V8SC63</accession>
<reference evidence="1 2" key="1">
    <citation type="submission" date="2020-07" db="EMBL/GenBank/DDBJ databases">
        <title>A new beta-1,3-glucan-decomposing anaerobic bacterium isolated from anoxic soil subjected to biological soil disinfestation.</title>
        <authorList>
            <person name="Ueki A."/>
            <person name="Tonouchi A."/>
        </authorList>
    </citation>
    <scope>NUCLEOTIDE SEQUENCE [LARGE SCALE GENOMIC DNA]</scope>
    <source>
        <strain evidence="1 2">TW1</strain>
    </source>
</reference>
<evidence type="ECO:0000313" key="2">
    <source>
        <dbReference type="Proteomes" id="UP000580568"/>
    </source>
</evidence>
<organism evidence="1 2">
    <name type="scientific">Clostridium fungisolvens</name>
    <dbReference type="NCBI Taxonomy" id="1604897"/>
    <lineage>
        <taxon>Bacteria</taxon>
        <taxon>Bacillati</taxon>
        <taxon>Bacillota</taxon>
        <taxon>Clostridia</taxon>
        <taxon>Eubacteriales</taxon>
        <taxon>Clostridiaceae</taxon>
        <taxon>Clostridium</taxon>
    </lineage>
</organism>
<name>A0A6V8SC63_9CLOT</name>
<dbReference type="Proteomes" id="UP000580568">
    <property type="component" value="Unassembled WGS sequence"/>
</dbReference>
<dbReference type="EMBL" id="BLZR01000001">
    <property type="protein sequence ID" value="GFP74055.1"/>
    <property type="molecule type" value="Genomic_DNA"/>
</dbReference>
<sequence length="51" mass="5808">MKSYTLKAKLEVLGVLSSYSRPRVSNGNSFSEAQFRTLKYRSNIMAYSKKA</sequence>
<dbReference type="AlphaFoldDB" id="A0A6V8SC63"/>
<comment type="caution">
    <text evidence="1">The sequence shown here is derived from an EMBL/GenBank/DDBJ whole genome shotgun (WGS) entry which is preliminary data.</text>
</comment>